<evidence type="ECO:0000259" key="8">
    <source>
        <dbReference type="PROSITE" id="PS50011"/>
    </source>
</evidence>
<dbReference type="SUPFAM" id="SSF56112">
    <property type="entry name" value="Protein kinase-like (PK-like)"/>
    <property type="match status" value="1"/>
</dbReference>
<evidence type="ECO:0000313" key="10">
    <source>
        <dbReference type="Proteomes" id="UP000662747"/>
    </source>
</evidence>
<dbReference type="PROSITE" id="PS50011">
    <property type="entry name" value="PROTEIN_KINASE_DOM"/>
    <property type="match status" value="1"/>
</dbReference>
<dbReference type="PROSITE" id="PS00107">
    <property type="entry name" value="PROTEIN_KINASE_ATP"/>
    <property type="match status" value="1"/>
</dbReference>
<gene>
    <name evidence="9" type="ORF">JY651_26210</name>
</gene>
<dbReference type="RefSeq" id="WP_206720442.1">
    <property type="nucleotide sequence ID" value="NZ_CP071090.1"/>
</dbReference>
<organism evidence="9 10">
    <name type="scientific">Pyxidicoccus parkwayensis</name>
    <dbReference type="NCBI Taxonomy" id="2813578"/>
    <lineage>
        <taxon>Bacteria</taxon>
        <taxon>Pseudomonadati</taxon>
        <taxon>Myxococcota</taxon>
        <taxon>Myxococcia</taxon>
        <taxon>Myxococcales</taxon>
        <taxon>Cystobacterineae</taxon>
        <taxon>Myxococcaceae</taxon>
        <taxon>Pyxidicoccus</taxon>
    </lineage>
</organism>
<dbReference type="Gene3D" id="1.10.510.10">
    <property type="entry name" value="Transferase(Phosphotransferase) domain 1"/>
    <property type="match status" value="1"/>
</dbReference>
<dbReference type="PROSITE" id="PS00109">
    <property type="entry name" value="PROTEIN_KINASE_TYR"/>
    <property type="match status" value="1"/>
</dbReference>
<keyword evidence="1" id="KW-0808">Transferase</keyword>
<feature type="repeat" description="TPR" evidence="5">
    <location>
        <begin position="653"/>
        <end position="686"/>
    </location>
</feature>
<dbReference type="InterPro" id="IPR019734">
    <property type="entry name" value="TPR_rpt"/>
</dbReference>
<evidence type="ECO:0000256" key="3">
    <source>
        <dbReference type="ARBA" id="ARBA00022777"/>
    </source>
</evidence>
<proteinExistence type="predicted"/>
<dbReference type="InterPro" id="IPR011009">
    <property type="entry name" value="Kinase-like_dom_sf"/>
</dbReference>
<dbReference type="InterPro" id="IPR011990">
    <property type="entry name" value="TPR-like_helical_dom_sf"/>
</dbReference>
<dbReference type="PROSITE" id="PS50005">
    <property type="entry name" value="TPR"/>
    <property type="match status" value="1"/>
</dbReference>
<dbReference type="Proteomes" id="UP000662747">
    <property type="component" value="Chromosome"/>
</dbReference>
<dbReference type="Gene3D" id="2.40.10.220">
    <property type="entry name" value="predicted glycosyltransferase like domains"/>
    <property type="match status" value="1"/>
</dbReference>
<evidence type="ECO:0000256" key="4">
    <source>
        <dbReference type="ARBA" id="ARBA00022840"/>
    </source>
</evidence>
<dbReference type="CDD" id="cd14014">
    <property type="entry name" value="STKc_PknB_like"/>
    <property type="match status" value="1"/>
</dbReference>
<dbReference type="SUPFAM" id="SSF48452">
    <property type="entry name" value="TPR-like"/>
    <property type="match status" value="1"/>
</dbReference>
<feature type="binding site" evidence="6">
    <location>
        <position position="272"/>
    </location>
    <ligand>
        <name>ATP</name>
        <dbReference type="ChEBI" id="CHEBI:30616"/>
    </ligand>
</feature>
<evidence type="ECO:0000256" key="7">
    <source>
        <dbReference type="SAM" id="MobiDB-lite"/>
    </source>
</evidence>
<evidence type="ECO:0000256" key="5">
    <source>
        <dbReference type="PROSITE-ProRule" id="PRU00339"/>
    </source>
</evidence>
<sequence length="711" mass="78566">MRLPKEQRRVFRLPCADAPESRERLSRSMSVHGLFVPTDDLEPLGAEFPLQLTFLNGRPVVSGRVQVVDHGTTGRLRGYFVKYVELDPGSLELPLNPARSRPRAGPPGHRAGPIPRVFAEPVTEPGVHPDDVASAPEAPLAVSSTPSTFRMRGEQLEFRRELLNRGARPSHRPMEPPPGARARGLGDFPPEEATPGGILPHTVDETTTGLNDYSNVELLHAVDPYAWQGGLRPFDDFGPYQLLRRLGVGGMAEVLLARRRMGDGVDKLVALKLVFQEYASHPRLSALFLTEARLSATLQHPNLIQVFDVGSAAGRAFMAMEYVHGRNGSELIQRLRERGGPPPIALAVALVIELGRALEYLHEKKDLDGRHLHLVHRDVSPGNLLIGMHGSVKLVDMGVASASIATGHDTLRVGKRAYMSPEQMCGGMPDPGWDIYGMGLVLHELLTLERAFESTTTRWKLRPSTSNPQVPAELDRLVQWATEHDRTRRAPSARALRVALERVRLSLPPCDLVRTMRDLFGEELDEAQRETETLIAVARQRDGGEASRAWRRVTRALVGLTPRAVWLLFARHRSALRWGVAALVAVLMAAGVPLWRHQQQEALLVSHLERADALVAAAKLVGPGEDTALAQLQAALELRPGDARTRSRLQALADTFTRLGEAAERRGDVSEAAAHYRAALEADASREPLRERMRALEEEVRARNRTRQETP</sequence>
<feature type="region of interest" description="Disordered" evidence="7">
    <location>
        <begin position="95"/>
        <end position="114"/>
    </location>
</feature>
<protein>
    <submittedName>
        <fullName evidence="9">Protein kinase</fullName>
    </submittedName>
</protein>
<feature type="domain" description="Protein kinase" evidence="8">
    <location>
        <begin position="240"/>
        <end position="503"/>
    </location>
</feature>
<keyword evidence="2 6" id="KW-0547">Nucleotide-binding</keyword>
<dbReference type="InterPro" id="IPR000719">
    <property type="entry name" value="Prot_kinase_dom"/>
</dbReference>
<evidence type="ECO:0000256" key="2">
    <source>
        <dbReference type="ARBA" id="ARBA00022741"/>
    </source>
</evidence>
<dbReference type="Gene3D" id="1.25.40.10">
    <property type="entry name" value="Tetratricopeptide repeat domain"/>
    <property type="match status" value="1"/>
</dbReference>
<evidence type="ECO:0000313" key="9">
    <source>
        <dbReference type="EMBL" id="QSQ18854.1"/>
    </source>
</evidence>
<dbReference type="Gene3D" id="3.30.200.20">
    <property type="entry name" value="Phosphorylase Kinase, domain 1"/>
    <property type="match status" value="1"/>
</dbReference>
<reference evidence="9 10" key="1">
    <citation type="submission" date="2021-02" db="EMBL/GenBank/DDBJ databases">
        <title>De Novo genome assembly of isolated myxobacteria.</title>
        <authorList>
            <person name="Stevens D.C."/>
        </authorList>
    </citation>
    <scope>NUCLEOTIDE SEQUENCE [LARGE SCALE GENOMIC DNA]</scope>
    <source>
        <strain evidence="10">SCPEA02</strain>
    </source>
</reference>
<keyword evidence="10" id="KW-1185">Reference proteome</keyword>
<dbReference type="InterPro" id="IPR008266">
    <property type="entry name" value="Tyr_kinase_AS"/>
</dbReference>
<dbReference type="GO" id="GO:0016301">
    <property type="term" value="F:kinase activity"/>
    <property type="evidence" value="ECO:0007669"/>
    <property type="project" value="UniProtKB-KW"/>
</dbReference>
<keyword evidence="4 6" id="KW-0067">ATP-binding</keyword>
<dbReference type="Pfam" id="PF00069">
    <property type="entry name" value="Pkinase"/>
    <property type="match status" value="1"/>
</dbReference>
<dbReference type="PANTHER" id="PTHR43289">
    <property type="entry name" value="MITOGEN-ACTIVATED PROTEIN KINASE KINASE KINASE 20-RELATED"/>
    <property type="match status" value="1"/>
</dbReference>
<dbReference type="PANTHER" id="PTHR43289:SF34">
    <property type="entry name" value="SERINE_THREONINE-PROTEIN KINASE YBDM-RELATED"/>
    <property type="match status" value="1"/>
</dbReference>
<accession>A0ABX7NJ61</accession>
<keyword evidence="3 9" id="KW-0418">Kinase</keyword>
<dbReference type="EMBL" id="CP071090">
    <property type="protein sequence ID" value="QSQ18854.1"/>
    <property type="molecule type" value="Genomic_DNA"/>
</dbReference>
<evidence type="ECO:0000256" key="1">
    <source>
        <dbReference type="ARBA" id="ARBA00022679"/>
    </source>
</evidence>
<evidence type="ECO:0000256" key="6">
    <source>
        <dbReference type="PROSITE-ProRule" id="PRU10141"/>
    </source>
</evidence>
<dbReference type="InterPro" id="IPR017441">
    <property type="entry name" value="Protein_kinase_ATP_BS"/>
</dbReference>
<keyword evidence="5" id="KW-0802">TPR repeat</keyword>
<name>A0ABX7NJ61_9BACT</name>